<sequence length="261" mass="29505">MGPEVLGSILHQCSKTRSFRHGFSLHDIAIKMCFISNIIISNHVLNTYAKCGKIEYARQVFDEMSERNVVSWSAMIYGYDQAGRALNAVQLFSQMKVEQTNEFVFASTVSACASLLAVDVGKRIHLQSVVLGYADVSFVSNSLVSMYSFERKTIAYNTIIIGLVENEQVQKAYVMFQLMLYSKFNLIEDAEKIFWSIEEKYMISWNTFTVVCCHALDHAKGLSVFSKMIKTHSLTPDDFTYTSAKSTNHSAKLQLSFSVKI</sequence>
<evidence type="ECO:0000313" key="3">
    <source>
        <dbReference type="EMBL" id="KAF5810205.1"/>
    </source>
</evidence>
<evidence type="ECO:0000313" key="5">
    <source>
        <dbReference type="Proteomes" id="UP000215914"/>
    </source>
</evidence>
<dbReference type="GO" id="GO:0016554">
    <property type="term" value="P:cytidine to uridine editing"/>
    <property type="evidence" value="ECO:0000318"/>
    <property type="project" value="GO_Central"/>
</dbReference>
<dbReference type="InParanoid" id="A0A251UXZ6"/>
<name>A0A251UXZ6_HELAN</name>
<dbReference type="PANTHER" id="PTHR47926">
    <property type="entry name" value="PENTATRICOPEPTIDE REPEAT-CONTAINING PROTEIN"/>
    <property type="match status" value="1"/>
</dbReference>
<dbReference type="Proteomes" id="UP000215914">
    <property type="component" value="Chromosome 4"/>
</dbReference>
<dbReference type="AlphaFoldDB" id="A0A251UXZ6"/>
<dbReference type="Gene3D" id="1.25.40.10">
    <property type="entry name" value="Tetratricopeptide repeat domain"/>
    <property type="match status" value="2"/>
</dbReference>
<proteinExistence type="predicted"/>
<keyword evidence="5" id="KW-1185">Reference proteome</keyword>
<dbReference type="PROSITE" id="PS51375">
    <property type="entry name" value="PPR"/>
    <property type="match status" value="1"/>
</dbReference>
<evidence type="ECO:0000256" key="1">
    <source>
        <dbReference type="ARBA" id="ARBA00022737"/>
    </source>
</evidence>
<protein>
    <submittedName>
        <fullName evidence="4">Putative pentatricopeptide repeat protein</fullName>
    </submittedName>
    <submittedName>
        <fullName evidence="3">Tetratricopeptide-like helical domain superfamily</fullName>
    </submittedName>
</protein>
<gene>
    <name evidence="4" type="ORF">HannXRQ_Chr04g0109111</name>
    <name evidence="3" type="ORF">HanXRQr2_Chr04g0166721</name>
</gene>
<reference evidence="4" key="2">
    <citation type="submission" date="2017-02" db="EMBL/GenBank/DDBJ databases">
        <title>Sunflower complete genome.</title>
        <authorList>
            <person name="Langlade N."/>
            <person name="Munos S."/>
        </authorList>
    </citation>
    <scope>NUCLEOTIDE SEQUENCE [LARGE SCALE GENOMIC DNA]</scope>
    <source>
        <tissue evidence="4">Leaves</tissue>
    </source>
</reference>
<dbReference type="InterPro" id="IPR011990">
    <property type="entry name" value="TPR-like_helical_dom_sf"/>
</dbReference>
<reference evidence="3" key="3">
    <citation type="submission" date="2020-06" db="EMBL/GenBank/DDBJ databases">
        <title>Helianthus annuus Genome sequencing and assembly Release 2.</title>
        <authorList>
            <person name="Gouzy J."/>
            <person name="Langlade N."/>
            <person name="Munos S."/>
        </authorList>
    </citation>
    <scope>NUCLEOTIDE SEQUENCE</scope>
    <source>
        <tissue evidence="3">Leaves</tissue>
    </source>
</reference>
<feature type="repeat" description="PPR" evidence="2">
    <location>
        <begin position="37"/>
        <end position="71"/>
    </location>
</feature>
<dbReference type="GO" id="GO:0003723">
    <property type="term" value="F:RNA binding"/>
    <property type="evidence" value="ECO:0007669"/>
    <property type="project" value="InterPro"/>
</dbReference>
<evidence type="ECO:0000313" key="4">
    <source>
        <dbReference type="EMBL" id="OTG28247.1"/>
    </source>
</evidence>
<dbReference type="InterPro" id="IPR002885">
    <property type="entry name" value="PPR_rpt"/>
</dbReference>
<keyword evidence="1" id="KW-0677">Repeat</keyword>
<organism evidence="4 5">
    <name type="scientific">Helianthus annuus</name>
    <name type="common">Common sunflower</name>
    <dbReference type="NCBI Taxonomy" id="4232"/>
    <lineage>
        <taxon>Eukaryota</taxon>
        <taxon>Viridiplantae</taxon>
        <taxon>Streptophyta</taxon>
        <taxon>Embryophyta</taxon>
        <taxon>Tracheophyta</taxon>
        <taxon>Spermatophyta</taxon>
        <taxon>Magnoliopsida</taxon>
        <taxon>eudicotyledons</taxon>
        <taxon>Gunneridae</taxon>
        <taxon>Pentapetalae</taxon>
        <taxon>asterids</taxon>
        <taxon>campanulids</taxon>
        <taxon>Asterales</taxon>
        <taxon>Asteraceae</taxon>
        <taxon>Asteroideae</taxon>
        <taxon>Heliantheae alliance</taxon>
        <taxon>Heliantheae</taxon>
        <taxon>Helianthus</taxon>
    </lineage>
</organism>
<dbReference type="InterPro" id="IPR046960">
    <property type="entry name" value="PPR_At4g14850-like_plant"/>
</dbReference>
<dbReference type="Gramene" id="mRNA:HanXRQr2_Chr04g0166721">
    <property type="protein sequence ID" value="mRNA:HanXRQr2_Chr04g0166721"/>
    <property type="gene ID" value="HanXRQr2_Chr04g0166721"/>
</dbReference>
<accession>A0A251UXZ6</accession>
<evidence type="ECO:0000256" key="2">
    <source>
        <dbReference type="PROSITE-ProRule" id="PRU00708"/>
    </source>
</evidence>
<dbReference type="EMBL" id="MNCJ02000319">
    <property type="protein sequence ID" value="KAF5810205.1"/>
    <property type="molecule type" value="Genomic_DNA"/>
</dbReference>
<dbReference type="NCBIfam" id="TIGR00756">
    <property type="entry name" value="PPR"/>
    <property type="match status" value="2"/>
</dbReference>
<dbReference type="Pfam" id="PF01535">
    <property type="entry name" value="PPR"/>
    <property type="match status" value="4"/>
</dbReference>
<dbReference type="FunFam" id="1.25.40.10:FF:000196">
    <property type="entry name" value="Pentatricopeptide repeat-containing protein At4g14850"/>
    <property type="match status" value="1"/>
</dbReference>
<dbReference type="PANTHER" id="PTHR47926:SF382">
    <property type="entry name" value="PENTACOTRIPEPTIDE-REPEAT REGION OF PRORP DOMAIN-CONTAINING PROTEIN"/>
    <property type="match status" value="1"/>
</dbReference>
<reference evidence="3 5" key="1">
    <citation type="journal article" date="2017" name="Nature">
        <title>The sunflower genome provides insights into oil metabolism, flowering and Asterid evolution.</title>
        <authorList>
            <person name="Badouin H."/>
            <person name="Gouzy J."/>
            <person name="Grassa C.J."/>
            <person name="Murat F."/>
            <person name="Staton S.E."/>
            <person name="Cottret L."/>
            <person name="Lelandais-Briere C."/>
            <person name="Owens G.L."/>
            <person name="Carrere S."/>
            <person name="Mayjonade B."/>
            <person name="Legrand L."/>
            <person name="Gill N."/>
            <person name="Kane N.C."/>
            <person name="Bowers J.E."/>
            <person name="Hubner S."/>
            <person name="Bellec A."/>
            <person name="Berard A."/>
            <person name="Berges H."/>
            <person name="Blanchet N."/>
            <person name="Boniface M.C."/>
            <person name="Brunel D."/>
            <person name="Catrice O."/>
            <person name="Chaidir N."/>
            <person name="Claudel C."/>
            <person name="Donnadieu C."/>
            <person name="Faraut T."/>
            <person name="Fievet G."/>
            <person name="Helmstetter N."/>
            <person name="King M."/>
            <person name="Knapp S.J."/>
            <person name="Lai Z."/>
            <person name="Le Paslier M.C."/>
            <person name="Lippi Y."/>
            <person name="Lorenzon L."/>
            <person name="Mandel J.R."/>
            <person name="Marage G."/>
            <person name="Marchand G."/>
            <person name="Marquand E."/>
            <person name="Bret-Mestries E."/>
            <person name="Morien E."/>
            <person name="Nambeesan S."/>
            <person name="Nguyen T."/>
            <person name="Pegot-Espagnet P."/>
            <person name="Pouilly N."/>
            <person name="Raftis F."/>
            <person name="Sallet E."/>
            <person name="Schiex T."/>
            <person name="Thomas J."/>
            <person name="Vandecasteele C."/>
            <person name="Vares D."/>
            <person name="Vear F."/>
            <person name="Vautrin S."/>
            <person name="Crespi M."/>
            <person name="Mangin B."/>
            <person name="Burke J.M."/>
            <person name="Salse J."/>
            <person name="Munos S."/>
            <person name="Vincourt P."/>
            <person name="Rieseberg L.H."/>
            <person name="Langlade N.B."/>
        </authorList>
    </citation>
    <scope>NUCLEOTIDE SEQUENCE [LARGE SCALE GENOMIC DNA]</scope>
    <source>
        <strain evidence="5">cv. SF193</strain>
        <tissue evidence="3">Leaves</tissue>
    </source>
</reference>
<dbReference type="EMBL" id="CM007893">
    <property type="protein sequence ID" value="OTG28247.1"/>
    <property type="molecule type" value="Genomic_DNA"/>
</dbReference>